<dbReference type="EMBL" id="JABEXW010000100">
    <property type="protein sequence ID" value="KAF4971229.1"/>
    <property type="molecule type" value="Genomic_DNA"/>
</dbReference>
<feature type="region of interest" description="Disordered" evidence="1">
    <location>
        <begin position="20"/>
        <end position="49"/>
    </location>
</feature>
<protein>
    <submittedName>
        <fullName evidence="3">Uncharacterized protein</fullName>
    </submittedName>
</protein>
<accession>A0A8H4U819</accession>
<dbReference type="OrthoDB" id="10445597at2759"/>
<keyword evidence="4" id="KW-1185">Reference proteome</keyword>
<proteinExistence type="predicted"/>
<feature type="compositionally biased region" description="Basic and acidic residues" evidence="1">
    <location>
        <begin position="22"/>
        <end position="40"/>
    </location>
</feature>
<gene>
    <name evidence="3" type="ORF">FSARC_1951</name>
</gene>
<dbReference type="Proteomes" id="UP000622797">
    <property type="component" value="Unassembled WGS sequence"/>
</dbReference>
<keyword evidence="2" id="KW-0812">Transmembrane</keyword>
<name>A0A8H4U819_9HYPO</name>
<keyword evidence="2" id="KW-0472">Membrane</keyword>
<reference evidence="3" key="1">
    <citation type="journal article" date="2020" name="BMC Genomics">
        <title>Correction to: Identification and distribution of gene clusters required for synthesis of sphingolipid metabolism inhibitors in diverse species of the filamentous fungus Fusarium.</title>
        <authorList>
            <person name="Kim H.S."/>
            <person name="Lohmar J.M."/>
            <person name="Busman M."/>
            <person name="Brown D.W."/>
            <person name="Naumann T.A."/>
            <person name="Divon H.H."/>
            <person name="Lysoe E."/>
            <person name="Uhlig S."/>
            <person name="Proctor R.H."/>
        </authorList>
    </citation>
    <scope>NUCLEOTIDE SEQUENCE</scope>
    <source>
        <strain evidence="3">NRRL 20472</strain>
    </source>
</reference>
<feature type="region of interest" description="Disordered" evidence="1">
    <location>
        <begin position="96"/>
        <end position="120"/>
    </location>
</feature>
<organism evidence="3 4">
    <name type="scientific">Fusarium sarcochroum</name>
    <dbReference type="NCBI Taxonomy" id="1208366"/>
    <lineage>
        <taxon>Eukaryota</taxon>
        <taxon>Fungi</taxon>
        <taxon>Dikarya</taxon>
        <taxon>Ascomycota</taxon>
        <taxon>Pezizomycotina</taxon>
        <taxon>Sordariomycetes</taxon>
        <taxon>Hypocreomycetidae</taxon>
        <taxon>Hypocreales</taxon>
        <taxon>Nectriaceae</taxon>
        <taxon>Fusarium</taxon>
        <taxon>Fusarium lateritium species complex</taxon>
    </lineage>
</organism>
<evidence type="ECO:0000313" key="4">
    <source>
        <dbReference type="Proteomes" id="UP000622797"/>
    </source>
</evidence>
<keyword evidence="2" id="KW-1133">Transmembrane helix</keyword>
<feature type="transmembrane region" description="Helical" evidence="2">
    <location>
        <begin position="57"/>
        <end position="77"/>
    </location>
</feature>
<sequence>MDICEYLFRGLGWLVDQPSFPRIEDQEPNQPRREAQKDNTSENNDDALNTPKSEAHVYLFLILVTTLGMVIYLVLWARQSRAAIIKMRAEIMEDIERGNQPPFEEPHELAPTAVAPEPRP</sequence>
<evidence type="ECO:0000256" key="2">
    <source>
        <dbReference type="SAM" id="Phobius"/>
    </source>
</evidence>
<evidence type="ECO:0000256" key="1">
    <source>
        <dbReference type="SAM" id="MobiDB-lite"/>
    </source>
</evidence>
<evidence type="ECO:0000313" key="3">
    <source>
        <dbReference type="EMBL" id="KAF4971229.1"/>
    </source>
</evidence>
<dbReference type="AlphaFoldDB" id="A0A8H4U819"/>
<reference evidence="3" key="2">
    <citation type="submission" date="2020-05" db="EMBL/GenBank/DDBJ databases">
        <authorList>
            <person name="Kim H.-S."/>
            <person name="Proctor R.H."/>
            <person name="Brown D.W."/>
        </authorList>
    </citation>
    <scope>NUCLEOTIDE SEQUENCE</scope>
    <source>
        <strain evidence="3">NRRL 20472</strain>
    </source>
</reference>
<comment type="caution">
    <text evidence="3">The sequence shown here is derived from an EMBL/GenBank/DDBJ whole genome shotgun (WGS) entry which is preliminary data.</text>
</comment>